<feature type="compositionally biased region" description="Polar residues" evidence="1">
    <location>
        <begin position="248"/>
        <end position="257"/>
    </location>
</feature>
<dbReference type="EMBL" id="HBIZ01065696">
    <property type="protein sequence ID" value="CAE0787618.1"/>
    <property type="molecule type" value="Transcribed_RNA"/>
</dbReference>
<feature type="region of interest" description="Disordered" evidence="1">
    <location>
        <begin position="382"/>
        <end position="417"/>
    </location>
</feature>
<protein>
    <submittedName>
        <fullName evidence="2">Uncharacterized protein</fullName>
    </submittedName>
</protein>
<name>A0A7S4C5V1_CHRCT</name>
<feature type="region of interest" description="Disordered" evidence="1">
    <location>
        <begin position="301"/>
        <end position="342"/>
    </location>
</feature>
<feature type="region of interest" description="Disordered" evidence="1">
    <location>
        <begin position="163"/>
        <end position="196"/>
    </location>
</feature>
<proteinExistence type="predicted"/>
<sequence length="417" mass="44206">MAPGTAAAQPKRASTTLPATHALAAAQRKQSALSDVKWRFLADEREVPSSKPQTAPWTYEARQRIHALEQALAESHSLEAESKCLASLGHEPTPLTSTWSPLRKGGLTSLVNPLAAGRTQSASGRLHPPPYGDAEPSHPTLVEDMIPSDPLSALPTYPVAIAPHVPSRRAPPSAVIASRAPRGDDDRSESEADREVSRLQQMALANANNASDDESRNTPSPVIIWRHASPVKLATNVPADLLPPDQFGQASSSNSARSPVHAPNSPGWGSSASPARKASPSKKKIYGGAWYMPVDMWSGHPGTDGSDMSGGANLNSTDPRTRAQKLDGGGSRSGRSGHSDKDAAVTHLPSIAGATDDAAEVIPKLYSSRMYKEYLKEKRVHRIPHYLSRDDSTSHARRGASSENLMGANAGPAESAS</sequence>
<organism evidence="2">
    <name type="scientific">Chrysotila carterae</name>
    <name type="common">Marine alga</name>
    <name type="synonym">Syracosphaera carterae</name>
    <dbReference type="NCBI Taxonomy" id="13221"/>
    <lineage>
        <taxon>Eukaryota</taxon>
        <taxon>Haptista</taxon>
        <taxon>Haptophyta</taxon>
        <taxon>Prymnesiophyceae</taxon>
        <taxon>Isochrysidales</taxon>
        <taxon>Isochrysidaceae</taxon>
        <taxon>Chrysotila</taxon>
    </lineage>
</organism>
<feature type="region of interest" description="Disordered" evidence="1">
    <location>
        <begin position="240"/>
        <end position="282"/>
    </location>
</feature>
<evidence type="ECO:0000256" key="1">
    <source>
        <dbReference type="SAM" id="MobiDB-lite"/>
    </source>
</evidence>
<accession>A0A7S4C5V1</accession>
<feature type="compositionally biased region" description="Basic and acidic residues" evidence="1">
    <location>
        <begin position="181"/>
        <end position="196"/>
    </location>
</feature>
<dbReference type="AlphaFoldDB" id="A0A7S4C5V1"/>
<gene>
    <name evidence="2" type="ORF">PCAR00345_LOCUS40326</name>
</gene>
<feature type="region of interest" description="Disordered" evidence="1">
    <location>
        <begin position="118"/>
        <end position="147"/>
    </location>
</feature>
<evidence type="ECO:0000313" key="2">
    <source>
        <dbReference type="EMBL" id="CAE0787618.1"/>
    </source>
</evidence>
<reference evidence="2" key="1">
    <citation type="submission" date="2021-01" db="EMBL/GenBank/DDBJ databases">
        <authorList>
            <person name="Corre E."/>
            <person name="Pelletier E."/>
            <person name="Niang G."/>
            <person name="Scheremetjew M."/>
            <person name="Finn R."/>
            <person name="Kale V."/>
            <person name="Holt S."/>
            <person name="Cochrane G."/>
            <person name="Meng A."/>
            <person name="Brown T."/>
            <person name="Cohen L."/>
        </authorList>
    </citation>
    <scope>NUCLEOTIDE SEQUENCE</scope>
    <source>
        <strain evidence="2">CCMP645</strain>
    </source>
</reference>